<proteinExistence type="inferred from homology"/>
<evidence type="ECO:0000256" key="4">
    <source>
        <dbReference type="ARBA" id="ARBA00022490"/>
    </source>
</evidence>
<dbReference type="GO" id="GO:0008360">
    <property type="term" value="P:regulation of cell shape"/>
    <property type="evidence" value="ECO:0007669"/>
    <property type="project" value="UniProtKB-KW"/>
</dbReference>
<dbReference type="EC" id="2.3.1.157" evidence="18"/>
<feature type="binding site" evidence="18">
    <location>
        <begin position="79"/>
        <end position="80"/>
    </location>
    <ligand>
        <name>UDP-N-acetyl-alpha-D-glucosamine</name>
        <dbReference type="ChEBI" id="CHEBI:57705"/>
    </ligand>
</feature>
<dbReference type="InterPro" id="IPR029044">
    <property type="entry name" value="Nucleotide-diphossugar_trans"/>
</dbReference>
<evidence type="ECO:0000256" key="5">
    <source>
        <dbReference type="ARBA" id="ARBA00022679"/>
    </source>
</evidence>
<feature type="binding site" evidence="18">
    <location>
        <position position="318"/>
    </location>
    <ligand>
        <name>UDP-N-acetyl-alpha-D-glucosamine</name>
        <dbReference type="ChEBI" id="CHEBI:57705"/>
    </ligand>
</feature>
<protein>
    <recommendedName>
        <fullName evidence="18">Bifunctional protein GlmU</fullName>
    </recommendedName>
    <domain>
        <recommendedName>
            <fullName evidence="18">UDP-N-acetylglucosamine pyrophosphorylase</fullName>
            <ecNumber evidence="18">2.7.7.23</ecNumber>
        </recommendedName>
        <alternativeName>
            <fullName evidence="18">N-acetylglucosamine-1-phosphate uridyltransferase</fullName>
        </alternativeName>
    </domain>
    <domain>
        <recommendedName>
            <fullName evidence="18">Glucosamine-1-phosphate N-acetyltransferase</fullName>
            <ecNumber evidence="18">2.3.1.157</ecNumber>
        </recommendedName>
    </domain>
</protein>
<dbReference type="KEGG" id="htq:FRZ44_37480"/>
<sequence>MPKSRTAAIVLAAGKGTRMKSRKPKVMHEIANRPMIGHVMAALKPLHCDPVVLVVAPGMEDVAEAAVSAQIAVQREQLGTGHAVMAARAALKSVSGDLLVLYGDTPFIATATLEAMLKRRRGTDDPAVVVLGFRPDEPGGYGRLVLGASGGLDAIVEARDATPEQRAIGLCNSGVMALDAERMLPLLKELRNDNAKGEYYLTDLVALARGRGWDCAVVEASVAELMGINSRADLAAAEQVYQDRARAAAMEGGVTLLEPGSVFFSHDTRLGQDVVIGPHVYFGPGVTVENEVEIKGFCHIEGARISAGARIGPFARLRPGAAIGPDVHIGNFVEVKNARLGPGAKANHLTYIGDAEIGGGTNIGAGTITVNYDGFCKSRTVIGPNVSIGSNSSLVAPVTIGAGAIVGAGSVITENVPADAMAIARGRQVNMTGRAQTFRAKRKKTKTTTKAKPAKKAGARSGAKRKSGK</sequence>
<dbReference type="GO" id="GO:0071555">
    <property type="term" value="P:cell wall organization"/>
    <property type="evidence" value="ECO:0007669"/>
    <property type="project" value="UniProtKB-KW"/>
</dbReference>
<dbReference type="Gene3D" id="3.90.550.10">
    <property type="entry name" value="Spore Coat Polysaccharide Biosynthesis Protein SpsA, Chain A"/>
    <property type="match status" value="1"/>
</dbReference>
<dbReference type="PANTHER" id="PTHR43584:SF3">
    <property type="entry name" value="BIFUNCTIONAL PROTEIN GLMU"/>
    <property type="match status" value="1"/>
</dbReference>
<dbReference type="PANTHER" id="PTHR43584">
    <property type="entry name" value="NUCLEOTIDYL TRANSFERASE"/>
    <property type="match status" value="1"/>
</dbReference>
<keyword evidence="14 18" id="KW-0961">Cell wall biogenesis/degradation</keyword>
<evidence type="ECO:0000256" key="19">
    <source>
        <dbReference type="SAM" id="MobiDB-lite"/>
    </source>
</evidence>
<feature type="binding site" evidence="18">
    <location>
        <begin position="371"/>
        <end position="372"/>
    </location>
    <ligand>
        <name>acetyl-CoA</name>
        <dbReference type="ChEBI" id="CHEBI:57288"/>
    </ligand>
</feature>
<evidence type="ECO:0000256" key="15">
    <source>
        <dbReference type="ARBA" id="ARBA00048247"/>
    </source>
</evidence>
<comment type="catalytic activity">
    <reaction evidence="16 18">
        <text>N-acetyl-alpha-D-glucosamine 1-phosphate + UTP + H(+) = UDP-N-acetyl-alpha-D-glucosamine + diphosphate</text>
        <dbReference type="Rhea" id="RHEA:13509"/>
        <dbReference type="ChEBI" id="CHEBI:15378"/>
        <dbReference type="ChEBI" id="CHEBI:33019"/>
        <dbReference type="ChEBI" id="CHEBI:46398"/>
        <dbReference type="ChEBI" id="CHEBI:57705"/>
        <dbReference type="ChEBI" id="CHEBI:57776"/>
        <dbReference type="EC" id="2.7.7.23"/>
    </reaction>
</comment>
<dbReference type="GO" id="GO:0016020">
    <property type="term" value="C:membrane"/>
    <property type="evidence" value="ECO:0007669"/>
    <property type="project" value="GOC"/>
</dbReference>
<feature type="binding site" evidence="18">
    <location>
        <position position="229"/>
    </location>
    <ligand>
        <name>Mg(2+)</name>
        <dbReference type="ChEBI" id="CHEBI:18420"/>
    </ligand>
</feature>
<evidence type="ECO:0000256" key="16">
    <source>
        <dbReference type="ARBA" id="ARBA00048493"/>
    </source>
</evidence>
<organism evidence="21 22">
    <name type="scientific">Hypericibacter terrae</name>
    <dbReference type="NCBI Taxonomy" id="2602015"/>
    <lineage>
        <taxon>Bacteria</taxon>
        <taxon>Pseudomonadati</taxon>
        <taxon>Pseudomonadota</taxon>
        <taxon>Alphaproteobacteria</taxon>
        <taxon>Rhodospirillales</taxon>
        <taxon>Dongiaceae</taxon>
        <taxon>Hypericibacter</taxon>
    </lineage>
</organism>
<dbReference type="RefSeq" id="WP_151178600.1">
    <property type="nucleotide sequence ID" value="NZ_CP042906.1"/>
</dbReference>
<keyword evidence="12 18" id="KW-0511">Multifunctional enzyme</keyword>
<feature type="active site" description="Proton acceptor" evidence="18">
    <location>
        <position position="348"/>
    </location>
</feature>
<dbReference type="NCBIfam" id="NF010933">
    <property type="entry name" value="PRK14353.1"/>
    <property type="match status" value="1"/>
</dbReference>
<evidence type="ECO:0000256" key="14">
    <source>
        <dbReference type="ARBA" id="ARBA00023316"/>
    </source>
</evidence>
<evidence type="ECO:0000256" key="12">
    <source>
        <dbReference type="ARBA" id="ARBA00023268"/>
    </source>
</evidence>
<keyword evidence="22" id="KW-1185">Reference proteome</keyword>
<evidence type="ECO:0000256" key="10">
    <source>
        <dbReference type="ARBA" id="ARBA00022960"/>
    </source>
</evidence>
<evidence type="ECO:0000256" key="17">
    <source>
        <dbReference type="ARBA" id="ARBA00049628"/>
    </source>
</evidence>
<dbReference type="InterPro" id="IPR001451">
    <property type="entry name" value="Hexapep"/>
</dbReference>
<comment type="subunit">
    <text evidence="18">Homotrimer.</text>
</comment>
<dbReference type="AlphaFoldDB" id="A0A5J6MMM0"/>
<evidence type="ECO:0000256" key="6">
    <source>
        <dbReference type="ARBA" id="ARBA00022695"/>
    </source>
</evidence>
<feature type="binding site" evidence="18">
    <location>
        <position position="104"/>
    </location>
    <ligand>
        <name>Mg(2+)</name>
        <dbReference type="ChEBI" id="CHEBI:18420"/>
    </ligand>
</feature>
<dbReference type="OrthoDB" id="9775031at2"/>
<evidence type="ECO:0000313" key="21">
    <source>
        <dbReference type="EMBL" id="QEX18441.1"/>
    </source>
</evidence>
<evidence type="ECO:0000313" key="22">
    <source>
        <dbReference type="Proteomes" id="UP000326202"/>
    </source>
</evidence>
<evidence type="ECO:0000256" key="3">
    <source>
        <dbReference type="ARBA" id="ARBA00007947"/>
    </source>
</evidence>
<feature type="binding site" evidence="18">
    <location>
        <position position="25"/>
    </location>
    <ligand>
        <name>UDP-N-acetyl-alpha-D-glucosamine</name>
        <dbReference type="ChEBI" id="CHEBI:57705"/>
    </ligand>
</feature>
<dbReference type="NCBIfam" id="TIGR01173">
    <property type="entry name" value="glmU"/>
    <property type="match status" value="1"/>
</dbReference>
<dbReference type="GO" id="GO:0005737">
    <property type="term" value="C:cytoplasm"/>
    <property type="evidence" value="ECO:0007669"/>
    <property type="project" value="UniProtKB-SubCell"/>
</dbReference>
<dbReference type="Pfam" id="PF12804">
    <property type="entry name" value="NTP_transf_3"/>
    <property type="match status" value="1"/>
</dbReference>
<comment type="subcellular location">
    <subcellularLocation>
        <location evidence="1 18">Cytoplasm</location>
    </subcellularLocation>
</comment>
<comment type="pathway">
    <text evidence="18">Bacterial outer membrane biogenesis; LPS lipid A biosynthesis.</text>
</comment>
<dbReference type="InterPro" id="IPR025877">
    <property type="entry name" value="MobA-like_NTP_Trfase"/>
</dbReference>
<keyword evidence="4 18" id="KW-0963">Cytoplasm</keyword>
<dbReference type="EMBL" id="CP042906">
    <property type="protein sequence ID" value="QEX18441.1"/>
    <property type="molecule type" value="Genomic_DNA"/>
</dbReference>
<evidence type="ECO:0000256" key="1">
    <source>
        <dbReference type="ARBA" id="ARBA00004496"/>
    </source>
</evidence>
<comment type="cofactor">
    <cofactor evidence="18">
        <name>Mg(2+)</name>
        <dbReference type="ChEBI" id="CHEBI:18420"/>
    </cofactor>
    <text evidence="18">Binds 1 Mg(2+) ion per subunit.</text>
</comment>
<keyword evidence="6 18" id="KW-0548">Nucleotidyltransferase</keyword>
<evidence type="ECO:0000259" key="20">
    <source>
        <dbReference type="Pfam" id="PF12804"/>
    </source>
</evidence>
<dbReference type="SUPFAM" id="SSF53448">
    <property type="entry name" value="Nucleotide-diphospho-sugar transferases"/>
    <property type="match status" value="1"/>
</dbReference>
<comment type="function">
    <text evidence="17 18">Catalyzes the last two sequential reactions in the de novo biosynthetic pathway for UDP-N-acetylglucosamine (UDP-GlcNAc). The C-terminal domain catalyzes the transfer of acetyl group from acetyl coenzyme A to glucosamine-1-phosphate (GlcN-1-P) to produce N-acetylglucosamine-1-phosphate (GlcNAc-1-P), which is converted into UDP-GlcNAc by the transfer of uridine 5-monophosphate (from uridine 5-triphosphate), a reaction catalyzed by the N-terminal domain.</text>
</comment>
<accession>A0A5J6MMM0</accession>
<dbReference type="EC" id="2.7.7.23" evidence="18"/>
<feature type="binding site" evidence="18">
    <location>
        <position position="365"/>
    </location>
    <ligand>
        <name>acetyl-CoA</name>
        <dbReference type="ChEBI" id="CHEBI:57288"/>
    </ligand>
</feature>
<feature type="region of interest" description="Linker" evidence="18">
    <location>
        <begin position="232"/>
        <end position="252"/>
    </location>
</feature>
<dbReference type="HAMAP" id="MF_01631">
    <property type="entry name" value="GlmU"/>
    <property type="match status" value="1"/>
</dbReference>
<feature type="domain" description="MobA-like NTP transferase" evidence="20">
    <location>
        <begin position="8"/>
        <end position="144"/>
    </location>
</feature>
<comment type="similarity">
    <text evidence="2 18">In the C-terminal section; belongs to the transferase hexapeptide repeat family.</text>
</comment>
<feature type="binding site" evidence="18">
    <location>
        <position position="425"/>
    </location>
    <ligand>
        <name>acetyl-CoA</name>
        <dbReference type="ChEBI" id="CHEBI:57288"/>
    </ligand>
</feature>
<dbReference type="GO" id="GO:0000902">
    <property type="term" value="P:cell morphogenesis"/>
    <property type="evidence" value="ECO:0007669"/>
    <property type="project" value="UniProtKB-UniRule"/>
</dbReference>
<comment type="pathway">
    <text evidence="18">Nucleotide-sugar biosynthesis; UDP-N-acetyl-alpha-D-glucosamine biosynthesis; UDP-N-acetyl-alpha-D-glucosamine from N-acetyl-alpha-D-glucosamine 1-phosphate: step 1/1.</text>
</comment>
<feature type="binding site" evidence="18">
    <location>
        <position position="362"/>
    </location>
    <ligand>
        <name>UDP-N-acetyl-alpha-D-glucosamine</name>
        <dbReference type="ChEBI" id="CHEBI:57705"/>
    </ligand>
</feature>
<keyword evidence="9 18" id="KW-0460">Magnesium</keyword>
<dbReference type="GO" id="GO:0019134">
    <property type="term" value="F:glucosamine-1-phosphate N-acetyltransferase activity"/>
    <property type="evidence" value="ECO:0007669"/>
    <property type="project" value="UniProtKB-UniRule"/>
</dbReference>
<dbReference type="InterPro" id="IPR038009">
    <property type="entry name" value="GlmU_C_LbH"/>
</dbReference>
<dbReference type="UniPathway" id="UPA00113">
    <property type="reaction ID" value="UER00532"/>
</dbReference>
<comment type="similarity">
    <text evidence="3 18">In the N-terminal section; belongs to the N-acetylglucosamine-1-phosphate uridyltransferase family.</text>
</comment>
<evidence type="ECO:0000256" key="2">
    <source>
        <dbReference type="ARBA" id="ARBA00007707"/>
    </source>
</evidence>
<evidence type="ECO:0000256" key="7">
    <source>
        <dbReference type="ARBA" id="ARBA00022723"/>
    </source>
</evidence>
<dbReference type="InterPro" id="IPR050065">
    <property type="entry name" value="GlmU-like"/>
</dbReference>
<dbReference type="InterPro" id="IPR005882">
    <property type="entry name" value="Bifunctional_GlmU"/>
</dbReference>
<comment type="catalytic activity">
    <reaction evidence="15 18">
        <text>alpha-D-glucosamine 1-phosphate + acetyl-CoA = N-acetyl-alpha-D-glucosamine 1-phosphate + CoA + H(+)</text>
        <dbReference type="Rhea" id="RHEA:13725"/>
        <dbReference type="ChEBI" id="CHEBI:15378"/>
        <dbReference type="ChEBI" id="CHEBI:57287"/>
        <dbReference type="ChEBI" id="CHEBI:57288"/>
        <dbReference type="ChEBI" id="CHEBI:57776"/>
        <dbReference type="ChEBI" id="CHEBI:58516"/>
        <dbReference type="EC" id="2.3.1.157"/>
    </reaction>
</comment>
<keyword evidence="7 18" id="KW-0479">Metal-binding</keyword>
<dbReference type="GO" id="GO:0009245">
    <property type="term" value="P:lipid A biosynthetic process"/>
    <property type="evidence" value="ECO:0007669"/>
    <property type="project" value="UniProtKB-UniRule"/>
</dbReference>
<keyword evidence="11 18" id="KW-0573">Peptidoglycan synthesis</keyword>
<feature type="region of interest" description="N-acetyltransferase" evidence="18">
    <location>
        <begin position="253"/>
        <end position="469"/>
    </location>
</feature>
<dbReference type="Proteomes" id="UP000326202">
    <property type="component" value="Chromosome"/>
</dbReference>
<keyword evidence="8 18" id="KW-0677">Repeat</keyword>
<dbReference type="PROSITE" id="PS00101">
    <property type="entry name" value="HEXAPEP_TRANSFERASES"/>
    <property type="match status" value="1"/>
</dbReference>
<dbReference type="GO" id="GO:0000287">
    <property type="term" value="F:magnesium ion binding"/>
    <property type="evidence" value="ECO:0007669"/>
    <property type="project" value="UniProtKB-UniRule"/>
</dbReference>
<keyword evidence="13 18" id="KW-0012">Acyltransferase</keyword>
<evidence type="ECO:0000256" key="8">
    <source>
        <dbReference type="ARBA" id="ARBA00022737"/>
    </source>
</evidence>
<dbReference type="CDD" id="cd02540">
    <property type="entry name" value="GT2_GlmU_N_bac"/>
    <property type="match status" value="1"/>
</dbReference>
<feature type="binding site" evidence="18">
    <location>
        <begin position="102"/>
        <end position="104"/>
    </location>
    <ligand>
        <name>UDP-N-acetyl-alpha-D-glucosamine</name>
        <dbReference type="ChEBI" id="CHEBI:57705"/>
    </ligand>
</feature>
<keyword evidence="5 18" id="KW-0808">Transferase</keyword>
<reference evidence="21 22" key="1">
    <citation type="submission" date="2019-08" db="EMBL/GenBank/DDBJ databases">
        <title>Hyperibacter terrae gen. nov., sp. nov. and Hyperibacter viscosus sp. nov., two new members in the family Rhodospirillaceae isolated from the rhizosphere of Hypericum perforatum.</title>
        <authorList>
            <person name="Noviana Z."/>
        </authorList>
    </citation>
    <scope>NUCLEOTIDE SEQUENCE [LARGE SCALE GENOMIC DNA]</scope>
    <source>
        <strain evidence="21 22">R5913</strain>
    </source>
</reference>
<gene>
    <name evidence="18 21" type="primary">glmU</name>
    <name evidence="21" type="ORF">FRZ44_37480</name>
</gene>
<feature type="binding site" evidence="18">
    <location>
        <position position="408"/>
    </location>
    <ligand>
        <name>acetyl-CoA</name>
        <dbReference type="ChEBI" id="CHEBI:57288"/>
    </ligand>
</feature>
<comment type="pathway">
    <text evidence="18">Nucleotide-sugar biosynthesis; UDP-N-acetyl-alpha-D-glucosamine biosynthesis; N-acetyl-alpha-D-glucosamine 1-phosphate from alpha-D-glucosamine 6-phosphate (route II): step 2/2.</text>
</comment>
<dbReference type="CDD" id="cd03353">
    <property type="entry name" value="LbH_GlmU_C"/>
    <property type="match status" value="1"/>
</dbReference>
<feature type="binding site" evidence="18">
    <location>
        <position position="157"/>
    </location>
    <ligand>
        <name>UDP-N-acetyl-alpha-D-glucosamine</name>
        <dbReference type="ChEBI" id="CHEBI:57705"/>
    </ligand>
</feature>
<evidence type="ECO:0000256" key="13">
    <source>
        <dbReference type="ARBA" id="ARBA00023315"/>
    </source>
</evidence>
<dbReference type="SUPFAM" id="SSF51161">
    <property type="entry name" value="Trimeric LpxA-like enzymes"/>
    <property type="match status" value="1"/>
</dbReference>
<feature type="binding site" evidence="18">
    <location>
        <position position="336"/>
    </location>
    <ligand>
        <name>UDP-N-acetyl-alpha-D-glucosamine</name>
        <dbReference type="ChEBI" id="CHEBI:57705"/>
    </ligand>
</feature>
<dbReference type="Gene3D" id="2.160.10.10">
    <property type="entry name" value="Hexapeptide repeat proteins"/>
    <property type="match status" value="1"/>
</dbReference>
<evidence type="ECO:0000256" key="18">
    <source>
        <dbReference type="HAMAP-Rule" id="MF_01631"/>
    </source>
</evidence>
<feature type="binding site" evidence="18">
    <location>
        <position position="229"/>
    </location>
    <ligand>
        <name>UDP-N-acetyl-alpha-D-glucosamine</name>
        <dbReference type="ChEBI" id="CHEBI:57705"/>
    </ligand>
</feature>
<keyword evidence="10 18" id="KW-0133">Cell shape</keyword>
<evidence type="ECO:0000256" key="9">
    <source>
        <dbReference type="ARBA" id="ARBA00022842"/>
    </source>
</evidence>
<dbReference type="InterPro" id="IPR018357">
    <property type="entry name" value="Hexapep_transf_CS"/>
</dbReference>
<feature type="binding site" evidence="18">
    <location>
        <position position="172"/>
    </location>
    <ligand>
        <name>UDP-N-acetyl-alpha-D-glucosamine</name>
        <dbReference type="ChEBI" id="CHEBI:57705"/>
    </ligand>
</feature>
<feature type="region of interest" description="Pyrophosphorylase" evidence="18">
    <location>
        <begin position="1"/>
        <end position="231"/>
    </location>
</feature>
<feature type="binding site" evidence="18">
    <location>
        <position position="390"/>
    </location>
    <ligand>
        <name>acetyl-CoA</name>
        <dbReference type="ChEBI" id="CHEBI:57288"/>
    </ligand>
</feature>
<dbReference type="Pfam" id="PF00132">
    <property type="entry name" value="Hexapep"/>
    <property type="match status" value="2"/>
</dbReference>
<dbReference type="GO" id="GO:0009252">
    <property type="term" value="P:peptidoglycan biosynthetic process"/>
    <property type="evidence" value="ECO:0007669"/>
    <property type="project" value="UniProtKB-UniRule"/>
</dbReference>
<feature type="binding site" evidence="18">
    <location>
        <position position="74"/>
    </location>
    <ligand>
        <name>UDP-N-acetyl-alpha-D-glucosamine</name>
        <dbReference type="ChEBI" id="CHEBI:57705"/>
    </ligand>
</feature>
<name>A0A5J6MMM0_9PROT</name>
<dbReference type="InterPro" id="IPR011004">
    <property type="entry name" value="Trimer_LpxA-like_sf"/>
</dbReference>
<feature type="region of interest" description="Disordered" evidence="19">
    <location>
        <begin position="439"/>
        <end position="469"/>
    </location>
</feature>
<feature type="binding site" evidence="18">
    <location>
        <position position="142"/>
    </location>
    <ligand>
        <name>UDP-N-acetyl-alpha-D-glucosamine</name>
        <dbReference type="ChEBI" id="CHEBI:57705"/>
    </ligand>
</feature>
<dbReference type="UniPathway" id="UPA00973"/>
<evidence type="ECO:0000256" key="11">
    <source>
        <dbReference type="ARBA" id="ARBA00022984"/>
    </source>
</evidence>
<dbReference type="GO" id="GO:0003977">
    <property type="term" value="F:UDP-N-acetylglucosamine diphosphorylase activity"/>
    <property type="evidence" value="ECO:0007669"/>
    <property type="project" value="UniProtKB-UniRule"/>
</dbReference>
<feature type="binding site" evidence="18">
    <location>
        <position position="351"/>
    </location>
    <ligand>
        <name>UDP-N-acetyl-alpha-D-glucosamine</name>
        <dbReference type="ChEBI" id="CHEBI:57705"/>
    </ligand>
</feature>
<feature type="binding site" evidence="18">
    <location>
        <begin position="11"/>
        <end position="14"/>
    </location>
    <ligand>
        <name>UDP-N-acetyl-alpha-D-glucosamine</name>
        <dbReference type="ChEBI" id="CHEBI:57705"/>
    </ligand>
</feature>
<dbReference type="GO" id="GO:0006048">
    <property type="term" value="P:UDP-N-acetylglucosamine biosynthetic process"/>
    <property type="evidence" value="ECO:0007669"/>
    <property type="project" value="UniProtKB-UniPathway"/>
</dbReference>